<evidence type="ECO:0000256" key="1">
    <source>
        <dbReference type="SAM" id="MobiDB-lite"/>
    </source>
</evidence>
<feature type="region of interest" description="Disordered" evidence="1">
    <location>
        <begin position="84"/>
        <end position="126"/>
    </location>
</feature>
<dbReference type="AlphaFoldDB" id="A0AA88RX26"/>
<proteinExistence type="predicted"/>
<evidence type="ECO:0000313" key="3">
    <source>
        <dbReference type="Proteomes" id="UP001187315"/>
    </source>
</evidence>
<dbReference type="EMBL" id="JAVHJS010000021">
    <property type="protein sequence ID" value="KAK2823216.1"/>
    <property type="molecule type" value="Genomic_DNA"/>
</dbReference>
<dbReference type="Proteomes" id="UP001187315">
    <property type="component" value="Unassembled WGS sequence"/>
</dbReference>
<sequence>MIMHLVLPCGNLSWGVWWEPPPLLTVAFESFLVINTFRPHRLSLTHFSKVGSTLTSSAGAVQLPQDSKAQHPCCIDLHGPAVLTPTPPSNALGSPPDSTFSRPASEAEELQSVHRGPLSGLGSSTDDLEVAVEENMIDDIISQAVAPARVASVQR</sequence>
<protein>
    <submittedName>
        <fullName evidence="2">Uncharacterized protein</fullName>
    </submittedName>
</protein>
<evidence type="ECO:0000313" key="2">
    <source>
        <dbReference type="EMBL" id="KAK2823216.1"/>
    </source>
</evidence>
<gene>
    <name evidence="2" type="ORF">Q7C36_019816</name>
</gene>
<keyword evidence="3" id="KW-1185">Reference proteome</keyword>
<comment type="caution">
    <text evidence="2">The sequence shown here is derived from an EMBL/GenBank/DDBJ whole genome shotgun (WGS) entry which is preliminary data.</text>
</comment>
<reference evidence="2" key="1">
    <citation type="submission" date="2023-08" db="EMBL/GenBank/DDBJ databases">
        <title>Pelteobagrus vachellii genome.</title>
        <authorList>
            <person name="Liu H."/>
        </authorList>
    </citation>
    <scope>NUCLEOTIDE SEQUENCE</scope>
    <source>
        <strain evidence="2">PRFRI_2022a</strain>
        <tissue evidence="2">Muscle</tissue>
    </source>
</reference>
<accession>A0AA88RX26</accession>
<name>A0AA88RX26_TACVA</name>
<feature type="compositionally biased region" description="Polar residues" evidence="1">
    <location>
        <begin position="89"/>
        <end position="102"/>
    </location>
</feature>
<organism evidence="2 3">
    <name type="scientific">Tachysurus vachellii</name>
    <name type="common">Darkbarbel catfish</name>
    <name type="synonym">Pelteobagrus vachellii</name>
    <dbReference type="NCBI Taxonomy" id="175792"/>
    <lineage>
        <taxon>Eukaryota</taxon>
        <taxon>Metazoa</taxon>
        <taxon>Chordata</taxon>
        <taxon>Craniata</taxon>
        <taxon>Vertebrata</taxon>
        <taxon>Euteleostomi</taxon>
        <taxon>Actinopterygii</taxon>
        <taxon>Neopterygii</taxon>
        <taxon>Teleostei</taxon>
        <taxon>Ostariophysi</taxon>
        <taxon>Siluriformes</taxon>
        <taxon>Bagridae</taxon>
        <taxon>Tachysurus</taxon>
    </lineage>
</organism>